<evidence type="ECO:0000313" key="2">
    <source>
        <dbReference type="Proteomes" id="UP000494163"/>
    </source>
</evidence>
<evidence type="ECO:0000313" key="1">
    <source>
        <dbReference type="EMBL" id="ALC42681.1"/>
    </source>
</evidence>
<organism evidence="1 2">
    <name type="scientific">Drosophila busckii</name>
    <name type="common">Fruit fly</name>
    <dbReference type="NCBI Taxonomy" id="30019"/>
    <lineage>
        <taxon>Eukaryota</taxon>
        <taxon>Metazoa</taxon>
        <taxon>Ecdysozoa</taxon>
        <taxon>Arthropoda</taxon>
        <taxon>Hexapoda</taxon>
        <taxon>Insecta</taxon>
        <taxon>Pterygota</taxon>
        <taxon>Neoptera</taxon>
        <taxon>Endopterygota</taxon>
        <taxon>Diptera</taxon>
        <taxon>Brachycera</taxon>
        <taxon>Muscomorpha</taxon>
        <taxon>Ephydroidea</taxon>
        <taxon>Drosophilidae</taxon>
        <taxon>Drosophila</taxon>
    </lineage>
</organism>
<dbReference type="EMBL" id="CP012524">
    <property type="protein sequence ID" value="ALC42681.1"/>
    <property type="molecule type" value="Genomic_DNA"/>
</dbReference>
<dbReference type="AlphaFoldDB" id="A0A0M5JAS1"/>
<dbReference type="OrthoDB" id="7866453at2759"/>
<sequence>MRTSTVDPHDLYKDCNLYPYSLEFIKKFCCLWSPKIGCQVALNPLVYQYANNPDSY</sequence>
<proteinExistence type="predicted"/>
<accession>A0A0M5JAS1</accession>
<gene>
    <name evidence="1" type="ORF">Dbus_chr2Rg2260</name>
</gene>
<reference evidence="1 2" key="1">
    <citation type="submission" date="2015-08" db="EMBL/GenBank/DDBJ databases">
        <title>Ancestral chromatin configuration constrains chromatin evolution on differentiating sex chromosomes in Drosophila.</title>
        <authorList>
            <person name="Zhou Q."/>
            <person name="Bachtrog D."/>
        </authorList>
    </citation>
    <scope>NUCLEOTIDE SEQUENCE [LARGE SCALE GENOMIC DNA]</scope>
    <source>
        <tissue evidence="1">Whole larvae</tissue>
    </source>
</reference>
<dbReference type="Proteomes" id="UP000494163">
    <property type="component" value="Chromosome 2R"/>
</dbReference>
<keyword evidence="2" id="KW-1185">Reference proteome</keyword>
<name>A0A0M5JAS1_DROBS</name>
<feature type="non-terminal residue" evidence="1">
    <location>
        <position position="56"/>
    </location>
</feature>
<protein>
    <submittedName>
        <fullName evidence="1">CG15233</fullName>
    </submittedName>
</protein>